<dbReference type="Gene3D" id="3.30.710.10">
    <property type="entry name" value="Potassium Channel Kv1.1, Chain A"/>
    <property type="match status" value="1"/>
</dbReference>
<name>A9BLD8_HEMAN</name>
<dbReference type="EMBL" id="CP000883">
    <property type="protein sequence ID" value="ABW98321.1"/>
    <property type="molecule type" value="Genomic_DNA"/>
</dbReference>
<protein>
    <submittedName>
        <fullName evidence="1">Uncharacterized protein</fullName>
    </submittedName>
</protein>
<proteinExistence type="predicted"/>
<evidence type="ECO:0000313" key="2">
    <source>
        <dbReference type="Proteomes" id="UP000243127"/>
    </source>
</evidence>
<organism evidence="1 2">
    <name type="scientific">Hemiselmis andersenii</name>
    <name type="common">Cryptophyte alga</name>
    <dbReference type="NCBI Taxonomy" id="464988"/>
    <lineage>
        <taxon>Eukaryota</taxon>
        <taxon>Cryptophyceae</taxon>
        <taxon>Cryptomonadales</taxon>
        <taxon>Hemiselmidaceae</taxon>
        <taxon>Hemiselmis</taxon>
    </lineage>
</organism>
<dbReference type="SUPFAM" id="SSF81382">
    <property type="entry name" value="Skp1 dimerisation domain-like"/>
    <property type="match status" value="1"/>
</dbReference>
<dbReference type="InterPro" id="IPR011333">
    <property type="entry name" value="SKP1/BTB/POZ_sf"/>
</dbReference>
<dbReference type="AlphaFoldDB" id="A9BLD8"/>
<dbReference type="GeneID" id="5739463"/>
<accession>A9BLD8</accession>
<reference evidence="1 2" key="1">
    <citation type="journal article" date="2007" name="Proc. Natl. Acad. Sci. U.S.A.">
        <title>Nucleomorph genome of Hemiselmis andersenii reveals complete intron loss and compaction as a driver of protein structure and function.</title>
        <authorList>
            <person name="Lane C.E."/>
            <person name="van den Heuvel K."/>
            <person name="Kozera C."/>
            <person name="Curtis B.A."/>
            <person name="Parsons B.J."/>
            <person name="Bowman S."/>
            <person name="Archibald J.M."/>
        </authorList>
    </citation>
    <scope>NUCLEOTIDE SEQUENCE [LARGE SCALE GENOMIC DNA]</scope>
    <source>
        <strain evidence="1 2">CCMP644</strain>
    </source>
</reference>
<dbReference type="RefSeq" id="XP_001712646.1">
    <property type="nucleotide sequence ID" value="XM_001712594.1"/>
</dbReference>
<dbReference type="GO" id="GO:0006511">
    <property type="term" value="P:ubiquitin-dependent protein catabolic process"/>
    <property type="evidence" value="ECO:0007669"/>
    <property type="project" value="InterPro"/>
</dbReference>
<dbReference type="Proteomes" id="UP000243127">
    <property type="component" value="Nucleomorph 3"/>
</dbReference>
<sequence>MEKKKKFQIIVTSKERDNFIFQYEKIQNIKLLRIIFLEINFNSEKKIKIFFLTIPSEILLKIFEYSLYGEIFKNKMENSDKEKKNRKKLWEKEFFKINQTRLYGIILASSFLGEEKLFKISISLISKVLIRKSFLKLKNLRKPV</sequence>
<evidence type="ECO:0000313" key="1">
    <source>
        <dbReference type="EMBL" id="ABW98321.1"/>
    </source>
</evidence>
<keyword evidence="1" id="KW-0542">Nucleomorph</keyword>
<gene>
    <name evidence="1" type="ORF">HAN_3g521</name>
</gene>
<dbReference type="InterPro" id="IPR036296">
    <property type="entry name" value="SKP1-like_dim_sf"/>
</dbReference>
<geneLocation type="nucleomorph" evidence="1"/>